<protein>
    <submittedName>
        <fullName evidence="3">Uncharacterized protein</fullName>
    </submittedName>
</protein>
<evidence type="ECO:0000313" key="3">
    <source>
        <dbReference type="EMBL" id="KAL2328985.1"/>
    </source>
</evidence>
<dbReference type="InterPro" id="IPR000225">
    <property type="entry name" value="Armadillo"/>
</dbReference>
<evidence type="ECO:0000256" key="2">
    <source>
        <dbReference type="PROSITE-ProRule" id="PRU00259"/>
    </source>
</evidence>
<dbReference type="Pfam" id="PF00514">
    <property type="entry name" value="Arm"/>
    <property type="match status" value="2"/>
</dbReference>
<dbReference type="InterPro" id="IPR011989">
    <property type="entry name" value="ARM-like"/>
</dbReference>
<organism evidence="3 4">
    <name type="scientific">Flemingia macrophylla</name>
    <dbReference type="NCBI Taxonomy" id="520843"/>
    <lineage>
        <taxon>Eukaryota</taxon>
        <taxon>Viridiplantae</taxon>
        <taxon>Streptophyta</taxon>
        <taxon>Embryophyta</taxon>
        <taxon>Tracheophyta</taxon>
        <taxon>Spermatophyta</taxon>
        <taxon>Magnoliopsida</taxon>
        <taxon>eudicotyledons</taxon>
        <taxon>Gunneridae</taxon>
        <taxon>Pentapetalae</taxon>
        <taxon>rosids</taxon>
        <taxon>fabids</taxon>
        <taxon>Fabales</taxon>
        <taxon>Fabaceae</taxon>
        <taxon>Papilionoideae</taxon>
        <taxon>50 kb inversion clade</taxon>
        <taxon>NPAAA clade</taxon>
        <taxon>indigoferoid/millettioid clade</taxon>
        <taxon>Phaseoleae</taxon>
        <taxon>Flemingia</taxon>
    </lineage>
</organism>
<dbReference type="SUPFAM" id="SSF48371">
    <property type="entry name" value="ARM repeat"/>
    <property type="match status" value="2"/>
</dbReference>
<name>A0ABD1M1F4_9FABA</name>
<reference evidence="3 4" key="1">
    <citation type="submission" date="2024-08" db="EMBL/GenBank/DDBJ databases">
        <title>Insights into the chromosomal genome structure of Flemingia macrophylla.</title>
        <authorList>
            <person name="Ding Y."/>
            <person name="Zhao Y."/>
            <person name="Bi W."/>
            <person name="Wu M."/>
            <person name="Zhao G."/>
            <person name="Gong Y."/>
            <person name="Li W."/>
            <person name="Zhang P."/>
        </authorList>
    </citation>
    <scope>NUCLEOTIDE SEQUENCE [LARGE SCALE GENOMIC DNA]</scope>
    <source>
        <strain evidence="3">DYQJB</strain>
        <tissue evidence="3">Leaf</tissue>
    </source>
</reference>
<dbReference type="Gene3D" id="1.25.10.10">
    <property type="entry name" value="Leucine-rich Repeat Variant"/>
    <property type="match status" value="3"/>
</dbReference>
<proteinExistence type="predicted"/>
<dbReference type="InterPro" id="IPR016024">
    <property type="entry name" value="ARM-type_fold"/>
</dbReference>
<dbReference type="PANTHER" id="PTHR45958">
    <property type="entry name" value="RING-TYPE E3 UBIQUITIN TRANSFERASE"/>
    <property type="match status" value="1"/>
</dbReference>
<dbReference type="AlphaFoldDB" id="A0ABD1M1F4"/>
<dbReference type="Proteomes" id="UP001603857">
    <property type="component" value="Unassembled WGS sequence"/>
</dbReference>
<dbReference type="InterPro" id="IPR052608">
    <property type="entry name" value="U-box_domain_protein"/>
</dbReference>
<evidence type="ECO:0000313" key="4">
    <source>
        <dbReference type="Proteomes" id="UP001603857"/>
    </source>
</evidence>
<dbReference type="SMART" id="SM00185">
    <property type="entry name" value="ARM"/>
    <property type="match status" value="8"/>
</dbReference>
<accession>A0ABD1M1F4</accession>
<dbReference type="PROSITE" id="PS50176">
    <property type="entry name" value="ARM_REPEAT"/>
    <property type="match status" value="1"/>
</dbReference>
<feature type="repeat" description="ARM" evidence="2">
    <location>
        <begin position="374"/>
        <end position="416"/>
    </location>
</feature>
<evidence type="ECO:0000256" key="1">
    <source>
        <dbReference type="ARBA" id="ARBA00022737"/>
    </source>
</evidence>
<dbReference type="PANTHER" id="PTHR45958:SF12">
    <property type="entry name" value="OS01G0948500 PROTEIN"/>
    <property type="match status" value="1"/>
</dbReference>
<keyword evidence="4" id="KW-1185">Reference proteome</keyword>
<dbReference type="EMBL" id="JBGMDY010000007">
    <property type="protein sequence ID" value="KAL2328985.1"/>
    <property type="molecule type" value="Genomic_DNA"/>
</dbReference>
<gene>
    <name evidence="3" type="ORF">Fmac_022412</name>
</gene>
<keyword evidence="1" id="KW-0677">Repeat</keyword>
<comment type="caution">
    <text evidence="3">The sequence shown here is derived from an EMBL/GenBank/DDBJ whole genome shotgun (WGS) entry which is preliminary data.</text>
</comment>
<sequence>MKEKRDFYEFVSELMVLADEVASFAKNPEIEIEEAFTDFAMLIEKFGPIFSDLRDKSTIMDKPAIRKSLESLMNELGRAKALIRSSSLKDPVKRIEDIAHDLGRSQAMLLVASLEVCTDFREKIGALQKQLMNARFGGNMSLASSSISRLDSEVEVRGEIEEEIITATSDDVLLQLKSGDAGEFAVALLRLKKFIKDGTLNSGLTNVEAVVFVLFNRLCSCKAGNRLTIIQLLRSIALGNDETKEKMANIELLSAVVKSLTRDTEERREAVGLLLELSDLPAVRRKIGRIQGCIVMLVSILNGVDSVASNDAAKLLDVLSNNTQNALHMAEAGYFGPLVKYLNQGCDMNKILMATALSRLVLTDHSKLALGQEGAIEPLVKMFNSGKLEFKLSALNALQNLSSLTENVQRLIRTGIVGSLLQLLFSVTSVLMTLREPASAILARIAESETVLVNQGVAQQMLSLLNLSSPMVQGHLLEAINSIVSHPSASKVRRKMKKKGALQLILPFLKDTEIKIRSKALHLLYTLTDDLTDELTSHFDETHLFDIVNIVASSTSDSEKAAAVGILSNLPVSDKKVTDVLKRAKLLPILISTMDSDTGSNSHTRSDFMESIAGIAIRFTSSSDKKLQLLSAQQGVLPLLVKLLSSGSSITKFRAATALAQLSQNSLSQRRRRKSRWLCVTPSANAYCEVHDGYCVVRSTFCLVKAGAVSPLIQILEDQDWEAVEAALNALSTLLQDEIWVGGVNCIAKLSGVKAIVNILEGGNGKVKENALWMLERIFRVEEHRTKYGKLAQVVLIDLAQRSDSRLRSTVAKVLAVLELLLDQSSYF</sequence>